<feature type="transmembrane region" description="Helical" evidence="7">
    <location>
        <begin position="12"/>
        <end position="37"/>
    </location>
</feature>
<keyword evidence="3" id="KW-1003">Cell membrane</keyword>
<dbReference type="PROSITE" id="PS50850">
    <property type="entry name" value="MFS"/>
    <property type="match status" value="1"/>
</dbReference>
<organism evidence="9 10">
    <name type="scientific">Bacillus salitolerans</name>
    <dbReference type="NCBI Taxonomy" id="1437434"/>
    <lineage>
        <taxon>Bacteria</taxon>
        <taxon>Bacillati</taxon>
        <taxon>Bacillota</taxon>
        <taxon>Bacilli</taxon>
        <taxon>Bacillales</taxon>
        <taxon>Bacillaceae</taxon>
        <taxon>Bacillus</taxon>
    </lineage>
</organism>
<feature type="transmembrane region" description="Helical" evidence="7">
    <location>
        <begin position="43"/>
        <end position="62"/>
    </location>
</feature>
<keyword evidence="2" id="KW-0813">Transport</keyword>
<dbReference type="Gene3D" id="1.20.1250.20">
    <property type="entry name" value="MFS general substrate transporter like domains"/>
    <property type="match status" value="2"/>
</dbReference>
<evidence type="ECO:0000256" key="1">
    <source>
        <dbReference type="ARBA" id="ARBA00004651"/>
    </source>
</evidence>
<name>A0ABW4LQY2_9BACI</name>
<feature type="transmembrane region" description="Helical" evidence="7">
    <location>
        <begin position="293"/>
        <end position="311"/>
    </location>
</feature>
<feature type="transmembrane region" description="Helical" evidence="7">
    <location>
        <begin position="378"/>
        <end position="399"/>
    </location>
</feature>
<dbReference type="RefSeq" id="WP_377928671.1">
    <property type="nucleotide sequence ID" value="NZ_JBHUEM010000020.1"/>
</dbReference>
<feature type="transmembrane region" description="Helical" evidence="7">
    <location>
        <begin position="74"/>
        <end position="96"/>
    </location>
</feature>
<evidence type="ECO:0000313" key="9">
    <source>
        <dbReference type="EMBL" id="MFD1737463.1"/>
    </source>
</evidence>
<dbReference type="Pfam" id="PF07690">
    <property type="entry name" value="MFS_1"/>
    <property type="match status" value="1"/>
</dbReference>
<proteinExistence type="predicted"/>
<feature type="transmembrane region" description="Helical" evidence="7">
    <location>
        <begin position="167"/>
        <end position="186"/>
    </location>
</feature>
<keyword evidence="4 7" id="KW-0812">Transmembrane</keyword>
<feature type="transmembrane region" description="Helical" evidence="7">
    <location>
        <begin position="351"/>
        <end position="372"/>
    </location>
</feature>
<evidence type="ECO:0000256" key="6">
    <source>
        <dbReference type="ARBA" id="ARBA00023136"/>
    </source>
</evidence>
<feature type="transmembrane region" description="Helical" evidence="7">
    <location>
        <begin position="260"/>
        <end position="281"/>
    </location>
</feature>
<feature type="transmembrane region" description="Helical" evidence="7">
    <location>
        <begin position="102"/>
        <end position="120"/>
    </location>
</feature>
<dbReference type="InterPro" id="IPR005829">
    <property type="entry name" value="Sugar_transporter_CS"/>
</dbReference>
<comment type="caution">
    <text evidence="9">The sequence shown here is derived from an EMBL/GenBank/DDBJ whole genome shotgun (WGS) entry which is preliminary data.</text>
</comment>
<evidence type="ECO:0000256" key="5">
    <source>
        <dbReference type="ARBA" id="ARBA00022989"/>
    </source>
</evidence>
<keyword evidence="6 7" id="KW-0472">Membrane</keyword>
<feature type="transmembrane region" description="Helical" evidence="7">
    <location>
        <begin position="217"/>
        <end position="240"/>
    </location>
</feature>
<keyword evidence="5 7" id="KW-1133">Transmembrane helix</keyword>
<evidence type="ECO:0000256" key="2">
    <source>
        <dbReference type="ARBA" id="ARBA00022448"/>
    </source>
</evidence>
<evidence type="ECO:0000256" key="3">
    <source>
        <dbReference type="ARBA" id="ARBA00022475"/>
    </source>
</evidence>
<dbReference type="InterPro" id="IPR036259">
    <property type="entry name" value="MFS_trans_sf"/>
</dbReference>
<dbReference type="CDD" id="cd17329">
    <property type="entry name" value="MFS_MdtH_MDR_like"/>
    <property type="match status" value="1"/>
</dbReference>
<evidence type="ECO:0000256" key="7">
    <source>
        <dbReference type="SAM" id="Phobius"/>
    </source>
</evidence>
<dbReference type="SUPFAM" id="SSF103473">
    <property type="entry name" value="MFS general substrate transporter"/>
    <property type="match status" value="1"/>
</dbReference>
<dbReference type="InterPro" id="IPR011701">
    <property type="entry name" value="MFS"/>
</dbReference>
<feature type="transmembrane region" description="Helical" evidence="7">
    <location>
        <begin position="140"/>
        <end position="161"/>
    </location>
</feature>
<dbReference type="PROSITE" id="PS00216">
    <property type="entry name" value="SUGAR_TRANSPORT_1"/>
    <property type="match status" value="1"/>
</dbReference>
<protein>
    <submittedName>
        <fullName evidence="9">MDR family MFS transporter</fullName>
    </submittedName>
</protein>
<dbReference type="EMBL" id="JBHUEM010000020">
    <property type="protein sequence ID" value="MFD1737463.1"/>
    <property type="molecule type" value="Genomic_DNA"/>
</dbReference>
<keyword evidence="10" id="KW-1185">Reference proteome</keyword>
<sequence>MKFRDFHINIKIRIVETFLSRLVGGMVFPFMAIYLASHFSAKLAGILLMFNVIVGAAVNFLGGYYSDIFGRKKLMAFAEVVRFLAFATMALANSAWFELPLLTFFMMTINSICWGLAGPANQAMLIDVSTPEQRKLMYSITYWATNLSIALGAIVGGFFFKTHLFELFVATASVAFLVSVLVVFFIKESFTPTQDTKPSLYPRGIFKSYGKVLEDRLFVMYVLAGLLIFTLELSLTNYMAIRLTNEMPLQTFFLWQIDGVNMVGFLRTENTILVVLTSIFAAKMITKFKDGNVLIVGSAMYVIGYSAISYFNNIWVLFAFMLFTTIGEVIKVPVQHAYLASIPPAESRSTYMAINGLTFNGAMLVSSLFVTLSAFLPSIWMSILLLAIGMAGVFIYATIIPELEGRKQLSDSTSNQVKPA</sequence>
<dbReference type="PANTHER" id="PTHR23517">
    <property type="entry name" value="RESISTANCE PROTEIN MDTM, PUTATIVE-RELATED-RELATED"/>
    <property type="match status" value="1"/>
</dbReference>
<accession>A0ABW4LQY2</accession>
<gene>
    <name evidence="9" type="ORF">ACFSCX_12955</name>
</gene>
<evidence type="ECO:0000313" key="10">
    <source>
        <dbReference type="Proteomes" id="UP001597214"/>
    </source>
</evidence>
<evidence type="ECO:0000259" key="8">
    <source>
        <dbReference type="PROSITE" id="PS50850"/>
    </source>
</evidence>
<dbReference type="InterPro" id="IPR050171">
    <property type="entry name" value="MFS_Transporters"/>
</dbReference>
<dbReference type="Proteomes" id="UP001597214">
    <property type="component" value="Unassembled WGS sequence"/>
</dbReference>
<dbReference type="PANTHER" id="PTHR23517:SF3">
    <property type="entry name" value="INTEGRAL MEMBRANE TRANSPORT PROTEIN"/>
    <property type="match status" value="1"/>
</dbReference>
<dbReference type="InterPro" id="IPR020846">
    <property type="entry name" value="MFS_dom"/>
</dbReference>
<evidence type="ECO:0000256" key="4">
    <source>
        <dbReference type="ARBA" id="ARBA00022692"/>
    </source>
</evidence>
<reference evidence="10" key="1">
    <citation type="journal article" date="2019" name="Int. J. Syst. Evol. Microbiol.">
        <title>The Global Catalogue of Microorganisms (GCM) 10K type strain sequencing project: providing services to taxonomists for standard genome sequencing and annotation.</title>
        <authorList>
            <consortium name="The Broad Institute Genomics Platform"/>
            <consortium name="The Broad Institute Genome Sequencing Center for Infectious Disease"/>
            <person name="Wu L."/>
            <person name="Ma J."/>
        </authorList>
    </citation>
    <scope>NUCLEOTIDE SEQUENCE [LARGE SCALE GENOMIC DNA]</scope>
    <source>
        <strain evidence="10">CCUG 49339</strain>
    </source>
</reference>
<comment type="subcellular location">
    <subcellularLocation>
        <location evidence="1">Cell membrane</location>
        <topology evidence="1">Multi-pass membrane protein</topology>
    </subcellularLocation>
</comment>
<feature type="domain" description="Major facilitator superfamily (MFS) profile" evidence="8">
    <location>
        <begin position="1"/>
        <end position="404"/>
    </location>
</feature>